<proteinExistence type="predicted"/>
<evidence type="ECO:0000313" key="2">
    <source>
        <dbReference type="Proteomes" id="UP000245370"/>
    </source>
</evidence>
<comment type="caution">
    <text evidence="1">The sequence shown here is derived from an EMBL/GenBank/DDBJ whole genome shotgun (WGS) entry which is preliminary data.</text>
</comment>
<evidence type="ECO:0000313" key="1">
    <source>
        <dbReference type="EMBL" id="PWH86321.1"/>
    </source>
</evidence>
<reference evidence="1 2" key="1">
    <citation type="submission" date="2018-05" db="EMBL/GenBank/DDBJ databases">
        <title>Brumimicrobium oceani sp. nov., isolated from coastal sediment.</title>
        <authorList>
            <person name="Kou Y."/>
        </authorList>
    </citation>
    <scope>NUCLEOTIDE SEQUENCE [LARGE SCALE GENOMIC DNA]</scope>
    <source>
        <strain evidence="1 2">C305</strain>
    </source>
</reference>
<sequence>MKCTARFYKMNYDFSPEFAEAHHDGNESENNRFYDWEDELSITTDVKDIEVMDNATYTIQGERGGETFAEEIKNVLLFNIVGADGAITQMACSKSLVLKYEINKEEEAIELKVYLEEMEPLTNPIPGIYIAIQDFPKSLID</sequence>
<dbReference type="AlphaFoldDB" id="A0A2U2XF38"/>
<name>A0A2U2XF38_9FLAO</name>
<dbReference type="OrthoDB" id="1467252at2"/>
<gene>
    <name evidence="1" type="ORF">DIT68_03525</name>
</gene>
<reference evidence="1 2" key="2">
    <citation type="submission" date="2018-05" db="EMBL/GenBank/DDBJ databases">
        <authorList>
            <person name="Lanie J.A."/>
            <person name="Ng W.-L."/>
            <person name="Kazmierczak K.M."/>
            <person name="Andrzejewski T.M."/>
            <person name="Davidsen T.M."/>
            <person name="Wayne K.J."/>
            <person name="Tettelin H."/>
            <person name="Glass J.I."/>
            <person name="Rusch D."/>
            <person name="Podicherti R."/>
            <person name="Tsui H.-C.T."/>
            <person name="Winkler M.E."/>
        </authorList>
    </citation>
    <scope>NUCLEOTIDE SEQUENCE [LARGE SCALE GENOMIC DNA]</scope>
    <source>
        <strain evidence="1 2">C305</strain>
    </source>
</reference>
<accession>A0A2U2XF38</accession>
<dbReference type="Proteomes" id="UP000245370">
    <property type="component" value="Unassembled WGS sequence"/>
</dbReference>
<protein>
    <submittedName>
        <fullName evidence="1">Uncharacterized protein</fullName>
    </submittedName>
</protein>
<keyword evidence="2" id="KW-1185">Reference proteome</keyword>
<organism evidence="1 2">
    <name type="scientific">Brumimicrobium oceani</name>
    <dbReference type="NCBI Taxonomy" id="2100725"/>
    <lineage>
        <taxon>Bacteria</taxon>
        <taxon>Pseudomonadati</taxon>
        <taxon>Bacteroidota</taxon>
        <taxon>Flavobacteriia</taxon>
        <taxon>Flavobacteriales</taxon>
        <taxon>Crocinitomicaceae</taxon>
        <taxon>Brumimicrobium</taxon>
    </lineage>
</organism>
<dbReference type="EMBL" id="QFRJ01000002">
    <property type="protein sequence ID" value="PWH86321.1"/>
    <property type="molecule type" value="Genomic_DNA"/>
</dbReference>
<dbReference type="RefSeq" id="WP_146194105.1">
    <property type="nucleotide sequence ID" value="NZ_QFRJ01000002.1"/>
</dbReference>